<reference evidence="2" key="1">
    <citation type="journal article" date="2014" name="Front. Microbiol.">
        <title>High frequency of phylogenetically diverse reductive dehalogenase-homologous genes in deep subseafloor sedimentary metagenomes.</title>
        <authorList>
            <person name="Kawai M."/>
            <person name="Futagami T."/>
            <person name="Toyoda A."/>
            <person name="Takaki Y."/>
            <person name="Nishi S."/>
            <person name="Hori S."/>
            <person name="Arai W."/>
            <person name="Tsubouchi T."/>
            <person name="Morono Y."/>
            <person name="Uchiyama I."/>
            <person name="Ito T."/>
            <person name="Fujiyama A."/>
            <person name="Inagaki F."/>
            <person name="Takami H."/>
        </authorList>
    </citation>
    <scope>NUCLEOTIDE SEQUENCE</scope>
    <source>
        <strain evidence="2">Expedition CK06-06</strain>
    </source>
</reference>
<keyword evidence="1" id="KW-1133">Transmembrane helix</keyword>
<sequence length="79" mass="8306">MSLRLRALPNGPGQPLVGVGYLSAATSVTGQVRMVRYGGEGGASGRTQGVKRKLSRMLWLAVGLPLLAWVIWQAGLATT</sequence>
<dbReference type="EMBL" id="BARU01035996">
    <property type="protein sequence ID" value="GAH86783.1"/>
    <property type="molecule type" value="Genomic_DNA"/>
</dbReference>
<protein>
    <submittedName>
        <fullName evidence="2">Uncharacterized protein</fullName>
    </submittedName>
</protein>
<accession>X1KXT0</accession>
<proteinExistence type="predicted"/>
<comment type="caution">
    <text evidence="2">The sequence shown here is derived from an EMBL/GenBank/DDBJ whole genome shotgun (WGS) entry which is preliminary data.</text>
</comment>
<gene>
    <name evidence="2" type="ORF">S03H2_56287</name>
</gene>
<feature type="transmembrane region" description="Helical" evidence="1">
    <location>
        <begin position="57"/>
        <end position="75"/>
    </location>
</feature>
<name>X1KXT0_9ZZZZ</name>
<dbReference type="AlphaFoldDB" id="X1KXT0"/>
<evidence type="ECO:0000313" key="2">
    <source>
        <dbReference type="EMBL" id="GAH86783.1"/>
    </source>
</evidence>
<evidence type="ECO:0000256" key="1">
    <source>
        <dbReference type="SAM" id="Phobius"/>
    </source>
</evidence>
<keyword evidence="1" id="KW-0812">Transmembrane</keyword>
<organism evidence="2">
    <name type="scientific">marine sediment metagenome</name>
    <dbReference type="NCBI Taxonomy" id="412755"/>
    <lineage>
        <taxon>unclassified sequences</taxon>
        <taxon>metagenomes</taxon>
        <taxon>ecological metagenomes</taxon>
    </lineage>
</organism>
<feature type="non-terminal residue" evidence="2">
    <location>
        <position position="79"/>
    </location>
</feature>
<keyword evidence="1" id="KW-0472">Membrane</keyword>